<accession>A0A0H2S7I8</accession>
<dbReference type="InParanoid" id="A0A0H2S7I8"/>
<evidence type="ECO:0000313" key="3">
    <source>
        <dbReference type="EMBL" id="KLO17628.1"/>
    </source>
</evidence>
<sequence length="592" mass="67835">MENSNDRAAPNIDRMTRRFQPLERHNLCAEKTELLYQCSDSLPRTSRSQNSRNLSKSSMYDNQSTNDTTGNIKSVEHSILVKEQQADILRRVMKDTQRELDSLFEQRRNYYAELNNQGHPTINPSGRTRLPIEMIARIFSLACDTDVDEDLGRQSIIRFVLDAETPVGWSRVARRAIPLLVADTSDVNLRRSLDYIKYVVGKHPTVVSVLRLNDPEVISSLPSVSVLVNTTNWPKEDDLQVLDHVHWKKLIIHHDSHGDEDQQEFILKFLQKPRVIRKLEKLEHLAVPVTSYVFHVVLPMTPDGRNLRLKYKMIEVDEGMTFGIRTADIPLPLLTSLRPILMGVTELRVTIQPHVLDFNLTVEAIRPYASTLRSFELYGPAEYWPSTVKPMFPLLPITQDSSVSFPELKCLKFRRISERNCRDMISIFQCPVLEEISIASSDASEAKFEAIYDSSQYVSIEFLHEMLPTIKCLHIHTIEKQLGMLLLNDLAKPDAGGYWLLPDLEVIILDNVRNSILTTLTEIVVNRLAESNRISISPIRSVTLPGFYEDYKGTFQEAYLSTLNLLVAEVKITDPNSRRKYYFTGYGPSFDD</sequence>
<organism evidence="3 4">
    <name type="scientific">Schizopora paradoxa</name>
    <dbReference type="NCBI Taxonomy" id="27342"/>
    <lineage>
        <taxon>Eukaryota</taxon>
        <taxon>Fungi</taxon>
        <taxon>Dikarya</taxon>
        <taxon>Basidiomycota</taxon>
        <taxon>Agaricomycotina</taxon>
        <taxon>Agaricomycetes</taxon>
        <taxon>Hymenochaetales</taxon>
        <taxon>Schizoporaceae</taxon>
        <taxon>Schizopora</taxon>
    </lineage>
</organism>
<dbReference type="EMBL" id="KQ085902">
    <property type="protein sequence ID" value="KLO17628.1"/>
    <property type="molecule type" value="Genomic_DNA"/>
</dbReference>
<keyword evidence="1" id="KW-0175">Coiled coil</keyword>
<dbReference type="Proteomes" id="UP000053477">
    <property type="component" value="Unassembled WGS sequence"/>
</dbReference>
<feature type="coiled-coil region" evidence="1">
    <location>
        <begin position="86"/>
        <end position="113"/>
    </location>
</feature>
<keyword evidence="4" id="KW-1185">Reference proteome</keyword>
<name>A0A0H2S7I8_9AGAM</name>
<evidence type="ECO:0000313" key="4">
    <source>
        <dbReference type="Proteomes" id="UP000053477"/>
    </source>
</evidence>
<protein>
    <submittedName>
        <fullName evidence="3">Uncharacterized protein</fullName>
    </submittedName>
</protein>
<evidence type="ECO:0000256" key="2">
    <source>
        <dbReference type="SAM" id="MobiDB-lite"/>
    </source>
</evidence>
<evidence type="ECO:0000256" key="1">
    <source>
        <dbReference type="SAM" id="Coils"/>
    </source>
</evidence>
<gene>
    <name evidence="3" type="ORF">SCHPADRAFT_900363</name>
</gene>
<proteinExistence type="predicted"/>
<feature type="region of interest" description="Disordered" evidence="2">
    <location>
        <begin position="41"/>
        <end position="71"/>
    </location>
</feature>
<dbReference type="AlphaFoldDB" id="A0A0H2S7I8"/>
<reference evidence="3 4" key="1">
    <citation type="submission" date="2015-04" db="EMBL/GenBank/DDBJ databases">
        <title>Complete genome sequence of Schizopora paradoxa KUC8140, a cosmopolitan wood degrader in East Asia.</title>
        <authorList>
            <consortium name="DOE Joint Genome Institute"/>
            <person name="Min B."/>
            <person name="Park H."/>
            <person name="Jang Y."/>
            <person name="Kim J.-J."/>
            <person name="Kim K.H."/>
            <person name="Pangilinan J."/>
            <person name="Lipzen A."/>
            <person name="Riley R."/>
            <person name="Grigoriev I.V."/>
            <person name="Spatafora J.W."/>
            <person name="Choi I.-G."/>
        </authorList>
    </citation>
    <scope>NUCLEOTIDE SEQUENCE [LARGE SCALE GENOMIC DNA]</scope>
    <source>
        <strain evidence="3 4">KUC8140</strain>
    </source>
</reference>